<name>A0ABP7I309_9PSEU</name>
<dbReference type="CDD" id="cd03024">
    <property type="entry name" value="DsbA_FrnE"/>
    <property type="match status" value="1"/>
</dbReference>
<sequence length="221" mass="24536">MAFAGIVQVEIWSDVVCPWCYLGKRRFERALAGFEHRDQVEVTFRSFELDPRAPREPQPKAALIAAKYGISEAEFAANEERLTQLAAAEGLEYHLDGGVIGNTFDAHRVLQLARERGVQDAVAERLFRAYFTERRSVFDEESLVELAAESGLDADEVRRALADGAYADEVRADIDQARALGANGVPFFVFDRRYGVSGAQSTETFAAALDKAYQDAEPLPK</sequence>
<reference evidence="3" key="1">
    <citation type="journal article" date="2019" name="Int. J. Syst. Evol. Microbiol.">
        <title>The Global Catalogue of Microorganisms (GCM) 10K type strain sequencing project: providing services to taxonomists for standard genome sequencing and annotation.</title>
        <authorList>
            <consortium name="The Broad Institute Genomics Platform"/>
            <consortium name="The Broad Institute Genome Sequencing Center for Infectious Disease"/>
            <person name="Wu L."/>
            <person name="Ma J."/>
        </authorList>
    </citation>
    <scope>NUCLEOTIDE SEQUENCE [LARGE SCALE GENOMIC DNA]</scope>
    <source>
        <strain evidence="3">JCM 17017</strain>
    </source>
</reference>
<dbReference type="Pfam" id="PF01323">
    <property type="entry name" value="DSBA"/>
    <property type="match status" value="1"/>
</dbReference>
<comment type="caution">
    <text evidence="2">The sequence shown here is derived from an EMBL/GenBank/DDBJ whole genome shotgun (WGS) entry which is preliminary data.</text>
</comment>
<dbReference type="Proteomes" id="UP001501624">
    <property type="component" value="Unassembled WGS sequence"/>
</dbReference>
<protein>
    <submittedName>
        <fullName evidence="2">DsbA family oxidoreductase</fullName>
    </submittedName>
</protein>
<dbReference type="InterPro" id="IPR001853">
    <property type="entry name" value="DSBA-like_thioredoxin_dom"/>
</dbReference>
<accession>A0ABP7I309</accession>
<organism evidence="2 3">
    <name type="scientific">Amycolatopsis tucumanensis</name>
    <dbReference type="NCBI Taxonomy" id="401106"/>
    <lineage>
        <taxon>Bacteria</taxon>
        <taxon>Bacillati</taxon>
        <taxon>Actinomycetota</taxon>
        <taxon>Actinomycetes</taxon>
        <taxon>Pseudonocardiales</taxon>
        <taxon>Pseudonocardiaceae</taxon>
        <taxon>Amycolatopsis</taxon>
    </lineage>
</organism>
<dbReference type="SUPFAM" id="SSF52833">
    <property type="entry name" value="Thioredoxin-like"/>
    <property type="match status" value="1"/>
</dbReference>
<feature type="domain" description="DSBA-like thioredoxin" evidence="1">
    <location>
        <begin position="8"/>
        <end position="209"/>
    </location>
</feature>
<keyword evidence="3" id="KW-1185">Reference proteome</keyword>
<dbReference type="InterPro" id="IPR036249">
    <property type="entry name" value="Thioredoxin-like_sf"/>
</dbReference>
<dbReference type="EMBL" id="BAABCM010000003">
    <property type="protein sequence ID" value="GAA3809062.1"/>
    <property type="molecule type" value="Genomic_DNA"/>
</dbReference>
<dbReference type="Gene3D" id="3.40.30.10">
    <property type="entry name" value="Glutaredoxin"/>
    <property type="match status" value="1"/>
</dbReference>
<dbReference type="RefSeq" id="WP_237336178.1">
    <property type="nucleotide sequence ID" value="NZ_BAABCM010000003.1"/>
</dbReference>
<evidence type="ECO:0000313" key="3">
    <source>
        <dbReference type="Proteomes" id="UP001501624"/>
    </source>
</evidence>
<evidence type="ECO:0000313" key="2">
    <source>
        <dbReference type="EMBL" id="GAA3809062.1"/>
    </source>
</evidence>
<dbReference type="PANTHER" id="PTHR13887:SF41">
    <property type="entry name" value="THIOREDOXIN SUPERFAMILY PROTEIN"/>
    <property type="match status" value="1"/>
</dbReference>
<evidence type="ECO:0000259" key="1">
    <source>
        <dbReference type="Pfam" id="PF01323"/>
    </source>
</evidence>
<dbReference type="PANTHER" id="PTHR13887">
    <property type="entry name" value="GLUTATHIONE S-TRANSFERASE KAPPA"/>
    <property type="match status" value="1"/>
</dbReference>
<proteinExistence type="predicted"/>
<gene>
    <name evidence="2" type="ORF">GCM10022380_28390</name>
</gene>